<keyword evidence="2" id="KW-0687">Ribonucleoprotein</keyword>
<proteinExistence type="predicted"/>
<keyword evidence="3" id="KW-1185">Reference proteome</keyword>
<evidence type="ECO:0000259" key="1">
    <source>
        <dbReference type="Pfam" id="PF01248"/>
    </source>
</evidence>
<dbReference type="Proteomes" id="UP000183952">
    <property type="component" value="Unassembled WGS sequence"/>
</dbReference>
<dbReference type="AlphaFoldDB" id="A0A1M6J5N3"/>
<dbReference type="SUPFAM" id="SSF55315">
    <property type="entry name" value="L30e-like"/>
    <property type="match status" value="1"/>
</dbReference>
<reference evidence="2 3" key="1">
    <citation type="submission" date="2016-11" db="EMBL/GenBank/DDBJ databases">
        <authorList>
            <person name="Jaros S."/>
            <person name="Januszkiewicz K."/>
            <person name="Wedrychowicz H."/>
        </authorList>
    </citation>
    <scope>NUCLEOTIDE SEQUENCE [LARGE SCALE GENOMIC DNA]</scope>
    <source>
        <strain evidence="2 3">DSM 3090</strain>
    </source>
</reference>
<dbReference type="RefSeq" id="WP_072901025.1">
    <property type="nucleotide sequence ID" value="NZ_FRAD01000003.1"/>
</dbReference>
<dbReference type="EMBL" id="FRAD01000003">
    <property type="protein sequence ID" value="SHJ42015.1"/>
    <property type="molecule type" value="Genomic_DNA"/>
</dbReference>
<dbReference type="Gene3D" id="3.30.1330.30">
    <property type="match status" value="1"/>
</dbReference>
<dbReference type="NCBIfam" id="NF004078">
    <property type="entry name" value="PRK05583.1"/>
    <property type="match status" value="1"/>
</dbReference>
<feature type="domain" description="Ribosomal protein eL8/eL30/eS12/Gadd45" evidence="1">
    <location>
        <begin position="16"/>
        <end position="83"/>
    </location>
</feature>
<dbReference type="OrthoDB" id="9794863at2"/>
<name>A0A1M6J5N3_9CLOT</name>
<dbReference type="STRING" id="1121331.SAMN02745248_00055"/>
<evidence type="ECO:0000313" key="3">
    <source>
        <dbReference type="Proteomes" id="UP000183952"/>
    </source>
</evidence>
<protein>
    <submittedName>
        <fullName evidence="2">Ribosomal protein L7Ae</fullName>
    </submittedName>
</protein>
<accession>A0A1M6J5N3</accession>
<gene>
    <name evidence="2" type="ORF">SAMN02745248_00055</name>
</gene>
<dbReference type="Pfam" id="PF01248">
    <property type="entry name" value="Ribosomal_L7Ae"/>
    <property type="match status" value="1"/>
</dbReference>
<sequence>MHSNKENFLNFLGIGKKAAYIKEGYNKVEAEIMKKNIVAVFISPSLSENSTKKFINYCEKYNITWLQDDIVYDMGKALNNTNLMVLGICDKKYCERLVALYNKYIEAKKAGGE</sequence>
<keyword evidence="2" id="KW-0689">Ribosomal protein</keyword>
<dbReference type="InterPro" id="IPR004038">
    <property type="entry name" value="Ribosomal_eL8/eL30/eS12/Gad45"/>
</dbReference>
<organism evidence="2 3">
    <name type="scientific">Hathewaya proteolytica DSM 3090</name>
    <dbReference type="NCBI Taxonomy" id="1121331"/>
    <lineage>
        <taxon>Bacteria</taxon>
        <taxon>Bacillati</taxon>
        <taxon>Bacillota</taxon>
        <taxon>Clostridia</taxon>
        <taxon>Eubacteriales</taxon>
        <taxon>Clostridiaceae</taxon>
        <taxon>Hathewaya</taxon>
    </lineage>
</organism>
<dbReference type="GO" id="GO:0005840">
    <property type="term" value="C:ribosome"/>
    <property type="evidence" value="ECO:0007669"/>
    <property type="project" value="UniProtKB-KW"/>
</dbReference>
<dbReference type="InterPro" id="IPR029064">
    <property type="entry name" value="Ribosomal_eL30-like_sf"/>
</dbReference>
<evidence type="ECO:0000313" key="2">
    <source>
        <dbReference type="EMBL" id="SHJ42015.1"/>
    </source>
</evidence>